<feature type="compositionally biased region" description="Basic and acidic residues" evidence="8">
    <location>
        <begin position="102"/>
        <end position="138"/>
    </location>
</feature>
<feature type="compositionally biased region" description="Polar residues" evidence="8">
    <location>
        <begin position="139"/>
        <end position="149"/>
    </location>
</feature>
<evidence type="ECO:0000313" key="10">
    <source>
        <dbReference type="EMBL" id="CAF1410121.1"/>
    </source>
</evidence>
<evidence type="ECO:0000256" key="3">
    <source>
        <dbReference type="ARBA" id="ARBA00022679"/>
    </source>
</evidence>
<keyword evidence="7" id="KW-0521">NADP</keyword>
<dbReference type="PANTHER" id="PTHR46580:SF2">
    <property type="entry name" value="MAM DOMAIN-CONTAINING PROTEIN"/>
    <property type="match status" value="1"/>
</dbReference>
<dbReference type="SUPFAM" id="SSF56399">
    <property type="entry name" value="ADP-ribosylation"/>
    <property type="match status" value="1"/>
</dbReference>
<evidence type="ECO:0000256" key="7">
    <source>
        <dbReference type="RuleBase" id="RU361228"/>
    </source>
</evidence>
<keyword evidence="7" id="KW-0520">NAD</keyword>
<keyword evidence="3 7" id="KW-0808">Transferase</keyword>
<feature type="transmembrane region" description="Helical" evidence="9">
    <location>
        <begin position="400"/>
        <end position="422"/>
    </location>
</feature>
<dbReference type="AlphaFoldDB" id="A0A815LHB7"/>
<dbReference type="InterPro" id="IPR028994">
    <property type="entry name" value="Integrin_alpha_N"/>
</dbReference>
<dbReference type="SUPFAM" id="SSF69318">
    <property type="entry name" value="Integrin alpha N-terminal domain"/>
    <property type="match status" value="1"/>
</dbReference>
<dbReference type="EMBL" id="CAJNOG010001113">
    <property type="protein sequence ID" value="CAF1410121.1"/>
    <property type="molecule type" value="Genomic_DNA"/>
</dbReference>
<keyword evidence="9" id="KW-0812">Transmembrane</keyword>
<sequence length="857" mass="95121">MNNYSQQQTKSFRNVPIHNVMETLIPFNDEQINYRQPKFNRNVRIQTELTAIRLDDEAENYQRYKRTKNVGIQAAFTDVILDDNVKNKRKRSRNPTVNSKNDSTHQFDRTDENLNREVTRDQRQTMISKEDSSIDRNRSNPSEKQITETVTKDVTKSDGTEISPILGYSEEPLLPLAQACAPLTDIFHNLSFYVELALKETPEQPPDGLSVDESAAIRLYTIEWDKPHRSLYSTLNFNLKNNDRQALLPFHRYIKLFLTALVKLPCVPPLTVWRGVTKNLSAEFPPGSGMTWWAFSSCTTEMTVLENNMYLGQEGDRTLFSVEAINGRTIKAHSHFVTEDEIVLMSGTHMIVQSQLSPAANLYIIHLKQVEPEMMTLEPPFEGAHIYPKIPRPFYRKKRFMIPTCLLLTLFIAGVIIGVILGTKSKTTKYVCENPFRLDNTIHTGKYPSSSVLGYFDNDTYLDIAISNSLENSVTLLLGGDKEQIFRNTRPSVGDTPSIMIAVDLNNDTKIDLIVTNTGDNSVSVLLGSGNGLFLTAVDYDVGGGPYGITSSDFNNDNQLDLAVTNQDDSTVTLLFNNGNGLFPTTTIVSVDEFPSTIVSSDFNGDGKMDLAVSYSYNAYIDVIFGFGNGTFNNTDYYVTGSYPAYMILTDLDNNNKLDLVTVNNFDDTLTILVNNGDDSFTTSTLDSIGYYLTALTSADFNNDNKTDLAVVNAGDYSITVLLGNGDASFQSGIQYSLGHYGLDIIAADFNNDNKIDLATVNDLVAGNDIDYTASVAFGIGNGSFTNGIGYVIGESSKWLISYDFNSDHNQDVALIAQDSNNIIVLLGNGNTSFQAPLNNTVGIYPVHVLSADLYLV</sequence>
<organism evidence="10 11">
    <name type="scientific">Adineta steineri</name>
    <dbReference type="NCBI Taxonomy" id="433720"/>
    <lineage>
        <taxon>Eukaryota</taxon>
        <taxon>Metazoa</taxon>
        <taxon>Spiralia</taxon>
        <taxon>Gnathifera</taxon>
        <taxon>Rotifera</taxon>
        <taxon>Eurotatoria</taxon>
        <taxon>Bdelloidea</taxon>
        <taxon>Adinetida</taxon>
        <taxon>Adinetidae</taxon>
        <taxon>Adineta</taxon>
    </lineage>
</organism>
<dbReference type="InterPro" id="IPR013517">
    <property type="entry name" value="FG-GAP"/>
</dbReference>
<comment type="similarity">
    <text evidence="1 7">Belongs to the Arg-specific ADP-ribosyltransferase family.</text>
</comment>
<evidence type="ECO:0000256" key="4">
    <source>
        <dbReference type="ARBA" id="ARBA00022695"/>
    </source>
</evidence>
<dbReference type="EC" id="2.4.2.31" evidence="7"/>
<comment type="caution">
    <text evidence="10">The sequence shown here is derived from an EMBL/GenBank/DDBJ whole genome shotgun (WGS) entry which is preliminary data.</text>
</comment>
<evidence type="ECO:0000256" key="6">
    <source>
        <dbReference type="ARBA" id="ARBA00047597"/>
    </source>
</evidence>
<dbReference type="Gene3D" id="3.90.176.10">
    <property type="entry name" value="Toxin ADP-ribosyltransferase, Chain A, domain 1"/>
    <property type="match status" value="1"/>
</dbReference>
<proteinExistence type="inferred from homology"/>
<dbReference type="InterPro" id="IPR000768">
    <property type="entry name" value="ART"/>
</dbReference>
<dbReference type="PROSITE" id="PS51996">
    <property type="entry name" value="TR_MART"/>
    <property type="match status" value="1"/>
</dbReference>
<dbReference type="Proteomes" id="UP000663845">
    <property type="component" value="Unassembled WGS sequence"/>
</dbReference>
<evidence type="ECO:0000256" key="5">
    <source>
        <dbReference type="ARBA" id="ARBA00022729"/>
    </source>
</evidence>
<comment type="catalytic activity">
    <reaction evidence="6 7">
        <text>L-arginyl-[protein] + NAD(+) = N(omega)-(ADP-D-ribosyl)-L-arginyl-[protein] + nicotinamide + H(+)</text>
        <dbReference type="Rhea" id="RHEA:19149"/>
        <dbReference type="Rhea" id="RHEA-COMP:10532"/>
        <dbReference type="Rhea" id="RHEA-COMP:15087"/>
        <dbReference type="ChEBI" id="CHEBI:15378"/>
        <dbReference type="ChEBI" id="CHEBI:17154"/>
        <dbReference type="ChEBI" id="CHEBI:29965"/>
        <dbReference type="ChEBI" id="CHEBI:57540"/>
        <dbReference type="ChEBI" id="CHEBI:142554"/>
        <dbReference type="EC" id="2.4.2.31"/>
    </reaction>
</comment>
<evidence type="ECO:0000256" key="1">
    <source>
        <dbReference type="ARBA" id="ARBA00009558"/>
    </source>
</evidence>
<dbReference type="Gene3D" id="2.30.30.100">
    <property type="match status" value="1"/>
</dbReference>
<protein>
    <recommendedName>
        <fullName evidence="7">NAD(P)(+)--arginine ADP-ribosyltransferase</fullName>
        <ecNumber evidence="7">2.4.2.31</ecNumber>
    </recommendedName>
    <alternativeName>
        <fullName evidence="7">Mono(ADP-ribosyl)transferase</fullName>
    </alternativeName>
</protein>
<dbReference type="GO" id="GO:0016779">
    <property type="term" value="F:nucleotidyltransferase activity"/>
    <property type="evidence" value="ECO:0007669"/>
    <property type="project" value="UniProtKB-KW"/>
</dbReference>
<evidence type="ECO:0000256" key="9">
    <source>
        <dbReference type="SAM" id="Phobius"/>
    </source>
</evidence>
<dbReference type="PANTHER" id="PTHR46580">
    <property type="entry name" value="SENSOR KINASE-RELATED"/>
    <property type="match status" value="1"/>
</dbReference>
<feature type="region of interest" description="Disordered" evidence="8">
    <location>
        <begin position="86"/>
        <end position="155"/>
    </location>
</feature>
<dbReference type="Gene3D" id="2.130.10.130">
    <property type="entry name" value="Integrin alpha, N-terminal"/>
    <property type="match status" value="2"/>
</dbReference>
<keyword evidence="9" id="KW-0472">Membrane</keyword>
<keyword evidence="9" id="KW-1133">Transmembrane helix</keyword>
<keyword evidence="4" id="KW-0548">Nucleotidyltransferase</keyword>
<dbReference type="Pfam" id="PF13517">
    <property type="entry name" value="FG-GAP_3"/>
    <property type="match status" value="2"/>
</dbReference>
<dbReference type="Pfam" id="PF01129">
    <property type="entry name" value="ART"/>
    <property type="match status" value="1"/>
</dbReference>
<name>A0A815LHB7_9BILA</name>
<accession>A0A815LHB7</accession>
<dbReference type="GO" id="GO:0106274">
    <property type="term" value="F:NAD+-protein-arginine ADP-ribosyltransferase activity"/>
    <property type="evidence" value="ECO:0007669"/>
    <property type="project" value="UniProtKB-EC"/>
</dbReference>
<reference evidence="10" key="1">
    <citation type="submission" date="2021-02" db="EMBL/GenBank/DDBJ databases">
        <authorList>
            <person name="Nowell W R."/>
        </authorList>
    </citation>
    <scope>NUCLEOTIDE SEQUENCE</scope>
</reference>
<evidence type="ECO:0000256" key="2">
    <source>
        <dbReference type="ARBA" id="ARBA00022676"/>
    </source>
</evidence>
<gene>
    <name evidence="10" type="ORF">JYZ213_LOCUS38325</name>
</gene>
<evidence type="ECO:0000256" key="8">
    <source>
        <dbReference type="SAM" id="MobiDB-lite"/>
    </source>
</evidence>
<keyword evidence="5" id="KW-0732">Signal</keyword>
<evidence type="ECO:0000313" key="11">
    <source>
        <dbReference type="Proteomes" id="UP000663845"/>
    </source>
</evidence>
<keyword evidence="2 7" id="KW-0328">Glycosyltransferase</keyword>